<keyword evidence="1" id="KW-0067">ATP-binding</keyword>
<sequence length="216" mass="24896">MLTKAEALAHSVIYRQNSRFDKVKEKPEELTLIGKGRSAYVFAITEGDRKMALKVFFPEYQATAVKEAAIYEKLDGSAFYPDIYETGDSFILMEYIKGDTFYNCLKKGIAISDDMIQQVEDALSDARAAGLNPSDIHLRNLILTESGAVRVIDVARFEQTKTCTQWDDLKTAYHTLYKKPIFPKKIPGFWLEVIAFLYKKVWFQKRFAQRKRKYSS</sequence>
<protein>
    <submittedName>
        <fullName evidence="3">Serine/threonine protein kinase</fullName>
    </submittedName>
</protein>
<dbReference type="AlphaFoldDB" id="A0A9Q4EJD4"/>
<keyword evidence="1" id="KW-0547">Nucleotide-binding</keyword>
<dbReference type="GO" id="GO:0004674">
    <property type="term" value="F:protein serine/threonine kinase activity"/>
    <property type="evidence" value="ECO:0007669"/>
    <property type="project" value="UniProtKB-KW"/>
</dbReference>
<dbReference type="InterPro" id="IPR052396">
    <property type="entry name" value="Meiotic_Drive_Suppr_Kinase"/>
</dbReference>
<organism evidence="3 4">
    <name type="scientific">Bacillus halotolerans</name>
    <dbReference type="NCBI Taxonomy" id="260554"/>
    <lineage>
        <taxon>Bacteria</taxon>
        <taxon>Bacillati</taxon>
        <taxon>Bacillota</taxon>
        <taxon>Bacilli</taxon>
        <taxon>Bacillales</taxon>
        <taxon>Bacillaceae</taxon>
        <taxon>Bacillus</taxon>
    </lineage>
</organism>
<evidence type="ECO:0000259" key="2">
    <source>
        <dbReference type="Pfam" id="PF01636"/>
    </source>
</evidence>
<keyword evidence="3" id="KW-0808">Transferase</keyword>
<dbReference type="PANTHER" id="PTHR37171:SF1">
    <property type="entry name" value="SERINE_THREONINE-PROTEIN KINASE YRZF-RELATED"/>
    <property type="match status" value="1"/>
</dbReference>
<dbReference type="Proteomes" id="UP001073053">
    <property type="component" value="Unassembled WGS sequence"/>
</dbReference>
<dbReference type="Pfam" id="PF01636">
    <property type="entry name" value="APH"/>
    <property type="match status" value="1"/>
</dbReference>
<dbReference type="SUPFAM" id="SSF56112">
    <property type="entry name" value="Protein kinase-like (PK-like)"/>
    <property type="match status" value="1"/>
</dbReference>
<dbReference type="InterPro" id="IPR017441">
    <property type="entry name" value="Protein_kinase_ATP_BS"/>
</dbReference>
<feature type="domain" description="Aminoglycoside phosphotransferase" evidence="2">
    <location>
        <begin position="30"/>
        <end position="125"/>
    </location>
</feature>
<dbReference type="PANTHER" id="PTHR37171">
    <property type="entry name" value="SERINE/THREONINE-PROTEIN KINASE YRZF-RELATED"/>
    <property type="match status" value="1"/>
</dbReference>
<dbReference type="Gene3D" id="1.10.510.10">
    <property type="entry name" value="Transferase(Phosphotransferase) domain 1"/>
    <property type="match status" value="1"/>
</dbReference>
<reference evidence="3" key="1">
    <citation type="submission" date="2022-02" db="EMBL/GenBank/DDBJ databases">
        <title>Crop Bioprotection Bacillus Genome Sequencing.</title>
        <authorList>
            <person name="Dunlap C."/>
        </authorList>
    </citation>
    <scope>NUCLEOTIDE SEQUENCE</scope>
    <source>
        <strain evidence="3">EC49O2N-C10</strain>
    </source>
</reference>
<keyword evidence="3" id="KW-0723">Serine/threonine-protein kinase</keyword>
<gene>
    <name evidence="3" type="ORF">MOF03_08580</name>
</gene>
<evidence type="ECO:0000313" key="3">
    <source>
        <dbReference type="EMBL" id="MCY9184710.1"/>
    </source>
</evidence>
<proteinExistence type="predicted"/>
<dbReference type="InterPro" id="IPR002575">
    <property type="entry name" value="Aminoglycoside_PTrfase"/>
</dbReference>
<evidence type="ECO:0000256" key="1">
    <source>
        <dbReference type="PROSITE-ProRule" id="PRU10141"/>
    </source>
</evidence>
<dbReference type="InterPro" id="IPR011009">
    <property type="entry name" value="Kinase-like_dom_sf"/>
</dbReference>
<feature type="binding site" evidence="1">
    <location>
        <position position="66"/>
    </location>
    <ligand>
        <name>ATP</name>
        <dbReference type="ChEBI" id="CHEBI:30616"/>
    </ligand>
</feature>
<keyword evidence="3" id="KW-0418">Kinase</keyword>
<evidence type="ECO:0000313" key="4">
    <source>
        <dbReference type="Proteomes" id="UP001073053"/>
    </source>
</evidence>
<dbReference type="PROSITE" id="PS00107">
    <property type="entry name" value="PROTEIN_KINASE_ATP"/>
    <property type="match status" value="1"/>
</dbReference>
<comment type="caution">
    <text evidence="3">The sequence shown here is derived from an EMBL/GenBank/DDBJ whole genome shotgun (WGS) entry which is preliminary data.</text>
</comment>
<name>A0A9Q4EJD4_9BACI</name>
<accession>A0A9Q4EJD4</accession>
<dbReference type="GO" id="GO:0005524">
    <property type="term" value="F:ATP binding"/>
    <property type="evidence" value="ECO:0007669"/>
    <property type="project" value="UniProtKB-UniRule"/>
</dbReference>
<dbReference type="EMBL" id="JALAWA010000003">
    <property type="protein sequence ID" value="MCY9184710.1"/>
    <property type="molecule type" value="Genomic_DNA"/>
</dbReference>
<dbReference type="RefSeq" id="WP_268496893.1">
    <property type="nucleotide sequence ID" value="NZ_JALAVZ010000003.1"/>
</dbReference>